<dbReference type="PANTHER" id="PTHR16266:SF17">
    <property type="entry name" value="BRWD3"/>
    <property type="match status" value="1"/>
</dbReference>
<dbReference type="Pfam" id="PF00439">
    <property type="entry name" value="Bromodomain"/>
    <property type="match status" value="1"/>
</dbReference>
<evidence type="ECO:0000259" key="3">
    <source>
        <dbReference type="PROSITE" id="PS50014"/>
    </source>
</evidence>
<dbReference type="EMBL" id="CAXLJM020000092">
    <property type="protein sequence ID" value="CAL8132282.1"/>
    <property type="molecule type" value="Genomic_DNA"/>
</dbReference>
<keyword evidence="5" id="KW-1185">Reference proteome</keyword>
<dbReference type="Proteomes" id="UP001642540">
    <property type="component" value="Unassembled WGS sequence"/>
</dbReference>
<gene>
    <name evidence="4" type="ORF">ODALV1_LOCUS24558</name>
</gene>
<dbReference type="PANTHER" id="PTHR16266">
    <property type="entry name" value="WD REPEAT DOMAIN 9"/>
    <property type="match status" value="1"/>
</dbReference>
<dbReference type="InterPro" id="IPR057451">
    <property type="entry name" value="BRWD/PHIP_AD"/>
</dbReference>
<dbReference type="InterPro" id="IPR036427">
    <property type="entry name" value="Bromodomain-like_sf"/>
</dbReference>
<comment type="caution">
    <text evidence="4">The sequence shown here is derived from an EMBL/GenBank/DDBJ whole genome shotgun (WGS) entry which is preliminary data.</text>
</comment>
<sequence length="337" mass="39213">MVKDEGIYVTSNSFKKTLPYVQNRNLDVGVPVRVISRRIELGPPRHISLKLGLTNWNTGELTGSHLYVKFHYIPGVKDFLVFRELYDKFVEEDWKPEDRFRSLNDDGKWKFGKVKSKAAKSGRFLESKFLCYVIEWDEDYNNLHRSVVEQLSPWEMERIPDFVGKTRRKEGMFKKASTLEIRAVLYKSSPADWPPSGDQDAECKRLSSLVEQVVDLHVAYPFVERVNFDEFPDYALCIEYPIDLKTIKARLDSRYYRRIESLKLDVLSLATNAERYNSSSARITTHAKILRDVLLHFITNSNSSQDVRQVYHDIIRKSSDFYCGQLRDLEGVGAYGK</sequence>
<dbReference type="SUPFAM" id="SSF47370">
    <property type="entry name" value="Bromodomain"/>
    <property type="match status" value="1"/>
</dbReference>
<keyword evidence="1 2" id="KW-0103">Bromodomain</keyword>
<dbReference type="PROSITE" id="PS50014">
    <property type="entry name" value="BROMODOMAIN_2"/>
    <property type="match status" value="1"/>
</dbReference>
<evidence type="ECO:0000313" key="4">
    <source>
        <dbReference type="EMBL" id="CAL8132282.1"/>
    </source>
</evidence>
<proteinExistence type="predicted"/>
<reference evidence="4 5" key="1">
    <citation type="submission" date="2024-08" db="EMBL/GenBank/DDBJ databases">
        <authorList>
            <person name="Cucini C."/>
            <person name="Frati F."/>
        </authorList>
    </citation>
    <scope>NUCLEOTIDE SEQUENCE [LARGE SCALE GENOMIC DNA]</scope>
</reference>
<dbReference type="PRINTS" id="PR00503">
    <property type="entry name" value="BROMODOMAIN"/>
</dbReference>
<dbReference type="Pfam" id="PF25313">
    <property type="entry name" value="BRWD_AD"/>
    <property type="match status" value="1"/>
</dbReference>
<organism evidence="4 5">
    <name type="scientific">Orchesella dallaii</name>
    <dbReference type="NCBI Taxonomy" id="48710"/>
    <lineage>
        <taxon>Eukaryota</taxon>
        <taxon>Metazoa</taxon>
        <taxon>Ecdysozoa</taxon>
        <taxon>Arthropoda</taxon>
        <taxon>Hexapoda</taxon>
        <taxon>Collembola</taxon>
        <taxon>Entomobryomorpha</taxon>
        <taxon>Entomobryoidea</taxon>
        <taxon>Orchesellidae</taxon>
        <taxon>Orchesellinae</taxon>
        <taxon>Orchesella</taxon>
    </lineage>
</organism>
<evidence type="ECO:0000256" key="2">
    <source>
        <dbReference type="PROSITE-ProRule" id="PRU00035"/>
    </source>
</evidence>
<accession>A0ABP1RPB1</accession>
<evidence type="ECO:0000313" key="5">
    <source>
        <dbReference type="Proteomes" id="UP001642540"/>
    </source>
</evidence>
<evidence type="ECO:0000256" key="1">
    <source>
        <dbReference type="ARBA" id="ARBA00023117"/>
    </source>
</evidence>
<name>A0ABP1RPB1_9HEXA</name>
<dbReference type="InterPro" id="IPR052060">
    <property type="entry name" value="Bromo_WD_repeat"/>
</dbReference>
<feature type="domain" description="Bromo" evidence="3">
    <location>
        <begin position="214"/>
        <end position="284"/>
    </location>
</feature>
<dbReference type="Gene3D" id="1.20.920.10">
    <property type="entry name" value="Bromodomain-like"/>
    <property type="match status" value="1"/>
</dbReference>
<dbReference type="SMART" id="SM00297">
    <property type="entry name" value="BROMO"/>
    <property type="match status" value="1"/>
</dbReference>
<protein>
    <recommendedName>
        <fullName evidence="3">Bromo domain-containing protein</fullName>
    </recommendedName>
</protein>
<dbReference type="InterPro" id="IPR001487">
    <property type="entry name" value="Bromodomain"/>
</dbReference>